<dbReference type="CDD" id="cd01425">
    <property type="entry name" value="RPS2"/>
    <property type="match status" value="1"/>
</dbReference>
<evidence type="ECO:0000256" key="1">
    <source>
        <dbReference type="ARBA" id="ARBA00006242"/>
    </source>
</evidence>
<evidence type="ECO:0000256" key="5">
    <source>
        <dbReference type="HAMAP-Rule" id="MF_00291"/>
    </source>
</evidence>
<comment type="caution">
    <text evidence="8">The sequence shown here is derived from an EMBL/GenBank/DDBJ whole genome shotgun (WGS) entry which is preliminary data.</text>
</comment>
<dbReference type="InterPro" id="IPR005706">
    <property type="entry name" value="Ribosomal_uS2_bac/mit/plastid"/>
</dbReference>
<dbReference type="GO" id="GO:0003735">
    <property type="term" value="F:structural constituent of ribosome"/>
    <property type="evidence" value="ECO:0007669"/>
    <property type="project" value="InterPro"/>
</dbReference>
<evidence type="ECO:0000313" key="8">
    <source>
        <dbReference type="EMBL" id="PZQ44954.1"/>
    </source>
</evidence>
<gene>
    <name evidence="5 8" type="primary">rpsB</name>
    <name evidence="8" type="ORF">DI551_08930</name>
</gene>
<protein>
    <recommendedName>
        <fullName evidence="4 5">Small ribosomal subunit protein uS2</fullName>
    </recommendedName>
</protein>
<proteinExistence type="inferred from homology"/>
<dbReference type="Gene3D" id="1.10.287.610">
    <property type="entry name" value="Helix hairpin bin"/>
    <property type="match status" value="1"/>
</dbReference>
<dbReference type="PROSITE" id="PS00962">
    <property type="entry name" value="RIBOSOMAL_S2_1"/>
    <property type="match status" value="1"/>
</dbReference>
<comment type="similarity">
    <text evidence="1 5 6">Belongs to the universal ribosomal protein uS2 family.</text>
</comment>
<evidence type="ECO:0000256" key="6">
    <source>
        <dbReference type="RuleBase" id="RU003631"/>
    </source>
</evidence>
<accession>A0A2W5MVX1</accession>
<dbReference type="InterPro" id="IPR018130">
    <property type="entry name" value="Ribosomal_uS2_CS"/>
</dbReference>
<feature type="compositionally biased region" description="Low complexity" evidence="7">
    <location>
        <begin position="252"/>
        <end position="274"/>
    </location>
</feature>
<dbReference type="PANTHER" id="PTHR12534:SF0">
    <property type="entry name" value="SMALL RIBOSOMAL SUBUNIT PROTEIN US2M"/>
    <property type="match status" value="1"/>
</dbReference>
<dbReference type="GO" id="GO:0022627">
    <property type="term" value="C:cytosolic small ribosomal subunit"/>
    <property type="evidence" value="ECO:0007669"/>
    <property type="project" value="TreeGrafter"/>
</dbReference>
<dbReference type="EMBL" id="QFQB01000070">
    <property type="protein sequence ID" value="PZQ44954.1"/>
    <property type="molecule type" value="Genomic_DNA"/>
</dbReference>
<dbReference type="NCBIfam" id="TIGR01011">
    <property type="entry name" value="rpsB_bact"/>
    <property type="match status" value="1"/>
</dbReference>
<keyword evidence="2 5" id="KW-0689">Ribosomal protein</keyword>
<name>A0A2W5MVX1_9BACT</name>
<evidence type="ECO:0000256" key="4">
    <source>
        <dbReference type="ARBA" id="ARBA00035256"/>
    </source>
</evidence>
<dbReference type="SUPFAM" id="SSF52313">
    <property type="entry name" value="Ribosomal protein S2"/>
    <property type="match status" value="1"/>
</dbReference>
<dbReference type="PROSITE" id="PS00963">
    <property type="entry name" value="RIBOSOMAL_S2_2"/>
    <property type="match status" value="1"/>
</dbReference>
<organism evidence="8 9">
    <name type="scientific">Micavibrio aeruginosavorus</name>
    <dbReference type="NCBI Taxonomy" id="349221"/>
    <lineage>
        <taxon>Bacteria</taxon>
        <taxon>Pseudomonadati</taxon>
        <taxon>Bdellovibrionota</taxon>
        <taxon>Bdellovibrionia</taxon>
        <taxon>Bdellovibrionales</taxon>
        <taxon>Pseudobdellovibrionaceae</taxon>
        <taxon>Micavibrio</taxon>
    </lineage>
</organism>
<feature type="region of interest" description="Disordered" evidence="7">
    <location>
        <begin position="251"/>
        <end position="274"/>
    </location>
</feature>
<dbReference type="Proteomes" id="UP000249417">
    <property type="component" value="Unassembled WGS sequence"/>
</dbReference>
<dbReference type="PANTHER" id="PTHR12534">
    <property type="entry name" value="30S RIBOSOMAL PROTEIN S2 PROKARYOTIC AND ORGANELLAR"/>
    <property type="match status" value="1"/>
</dbReference>
<dbReference type="InterPro" id="IPR001865">
    <property type="entry name" value="Ribosomal_uS2"/>
</dbReference>
<reference evidence="8 9" key="1">
    <citation type="submission" date="2017-08" db="EMBL/GenBank/DDBJ databases">
        <title>Infants hospitalized years apart are colonized by the same room-sourced microbial strains.</title>
        <authorList>
            <person name="Brooks B."/>
            <person name="Olm M.R."/>
            <person name="Firek B.A."/>
            <person name="Baker R."/>
            <person name="Thomas B.C."/>
            <person name="Morowitz M.J."/>
            <person name="Banfield J.F."/>
        </authorList>
    </citation>
    <scope>NUCLEOTIDE SEQUENCE [LARGE SCALE GENOMIC DNA]</scope>
    <source>
        <strain evidence="8">S2_005_002_R2_29</strain>
    </source>
</reference>
<dbReference type="AlphaFoldDB" id="A0A2W5MVX1"/>
<dbReference type="Pfam" id="PF00318">
    <property type="entry name" value="Ribosomal_S2"/>
    <property type="match status" value="1"/>
</dbReference>
<dbReference type="InterPro" id="IPR023591">
    <property type="entry name" value="Ribosomal_uS2_flav_dom_sf"/>
</dbReference>
<evidence type="ECO:0000256" key="2">
    <source>
        <dbReference type="ARBA" id="ARBA00022980"/>
    </source>
</evidence>
<evidence type="ECO:0000313" key="9">
    <source>
        <dbReference type="Proteomes" id="UP000249417"/>
    </source>
</evidence>
<sequence>MAMPQFTMRQLLEAGVHFGHHTRRWNPQMRPYIFGVRNGIHILDLQQSVPLLNTALKSVRDIVANGGRVLFVGTKRQAADKVAESAKRCGQYYVNHRWLGGMMTNWKTITLSINRLREVEQLLAKPEGLTKKEILMMSREKEKLELSLGGIKEMGGQPDALFIIDVNKEDIAVQEANKLGIPVFAILDSNSSPKGVDYPVPGNDDALRAIELYCDLFADAILDGIQAEVGRSGKDAGAAVDVKVKLPKADAEAATPGEVAAADAEAPKKAANAG</sequence>
<dbReference type="Gene3D" id="3.40.50.10490">
    <property type="entry name" value="Glucose-6-phosphate isomerase like protein, domain 1"/>
    <property type="match status" value="1"/>
</dbReference>
<dbReference type="PRINTS" id="PR00395">
    <property type="entry name" value="RIBOSOMALS2"/>
</dbReference>
<keyword evidence="3 5" id="KW-0687">Ribonucleoprotein</keyword>
<evidence type="ECO:0000256" key="3">
    <source>
        <dbReference type="ARBA" id="ARBA00023274"/>
    </source>
</evidence>
<dbReference type="GO" id="GO:0006412">
    <property type="term" value="P:translation"/>
    <property type="evidence" value="ECO:0007669"/>
    <property type="project" value="UniProtKB-UniRule"/>
</dbReference>
<evidence type="ECO:0000256" key="7">
    <source>
        <dbReference type="SAM" id="MobiDB-lite"/>
    </source>
</evidence>
<dbReference type="HAMAP" id="MF_00291_B">
    <property type="entry name" value="Ribosomal_uS2_B"/>
    <property type="match status" value="1"/>
</dbReference>